<evidence type="ECO:0000313" key="3">
    <source>
        <dbReference type="Proteomes" id="UP000050509"/>
    </source>
</evidence>
<evidence type="ECO:0000313" key="2">
    <source>
        <dbReference type="EMBL" id="KPV47734.1"/>
    </source>
</evidence>
<accession>A0A0P9F6C0</accession>
<proteinExistence type="predicted"/>
<keyword evidence="1" id="KW-1133">Transmembrane helix</keyword>
<gene>
    <name evidence="2" type="ORF">SE17_41860</name>
</gene>
<dbReference type="EMBL" id="LJCR01003290">
    <property type="protein sequence ID" value="KPV47734.1"/>
    <property type="molecule type" value="Genomic_DNA"/>
</dbReference>
<comment type="caution">
    <text evidence="2">The sequence shown here is derived from an EMBL/GenBank/DDBJ whole genome shotgun (WGS) entry which is preliminary data.</text>
</comment>
<feature type="non-terminal residue" evidence="2">
    <location>
        <position position="1"/>
    </location>
</feature>
<keyword evidence="1" id="KW-0812">Transmembrane</keyword>
<evidence type="ECO:0000256" key="1">
    <source>
        <dbReference type="SAM" id="Phobius"/>
    </source>
</evidence>
<dbReference type="Proteomes" id="UP000050509">
    <property type="component" value="Unassembled WGS sequence"/>
</dbReference>
<sequence>LRVVMPYADWQVLAASGALVQHGLLGRSFDLLAGAMLLLGGELLLLAALAQPAVLRLPRMRRWLAALVALVLVSFVPPFSYLPTPLGAYYLVRGYSYDPRKPFVNRFATLGTDPVPLVAARLDQLIGKTGLDPLDAQSPLVRYELVRVVTEPAGSMATVEAQLHYADGSQRSYPIATQQYGASPRVETTGVDRLLAEHRALPGLPAADAASPLRLG</sequence>
<keyword evidence="1" id="KW-0472">Membrane</keyword>
<protein>
    <submittedName>
        <fullName evidence="2">Uncharacterized protein</fullName>
    </submittedName>
</protein>
<organism evidence="2 3">
    <name type="scientific">Kouleothrix aurantiaca</name>
    <dbReference type="NCBI Taxonomy" id="186479"/>
    <lineage>
        <taxon>Bacteria</taxon>
        <taxon>Bacillati</taxon>
        <taxon>Chloroflexota</taxon>
        <taxon>Chloroflexia</taxon>
        <taxon>Chloroflexales</taxon>
        <taxon>Roseiflexineae</taxon>
        <taxon>Roseiflexaceae</taxon>
        <taxon>Kouleothrix</taxon>
    </lineage>
</organism>
<feature type="transmembrane region" description="Helical" evidence="1">
    <location>
        <begin position="63"/>
        <end position="82"/>
    </location>
</feature>
<feature type="non-terminal residue" evidence="2">
    <location>
        <position position="216"/>
    </location>
</feature>
<keyword evidence="3" id="KW-1185">Reference proteome</keyword>
<reference evidence="2 3" key="1">
    <citation type="submission" date="2015-09" db="EMBL/GenBank/DDBJ databases">
        <title>Draft genome sequence of Kouleothrix aurantiaca JCM 19913.</title>
        <authorList>
            <person name="Hemp J."/>
        </authorList>
    </citation>
    <scope>NUCLEOTIDE SEQUENCE [LARGE SCALE GENOMIC DNA]</scope>
    <source>
        <strain evidence="2 3">COM-B</strain>
    </source>
</reference>
<dbReference type="AlphaFoldDB" id="A0A0P9F6C0"/>
<feature type="transmembrane region" description="Helical" evidence="1">
    <location>
        <begin position="31"/>
        <end position="51"/>
    </location>
</feature>
<name>A0A0P9F6C0_9CHLR</name>